<accession>A0A6P6JT02</accession>
<evidence type="ECO:0000313" key="2">
    <source>
        <dbReference type="Proteomes" id="UP000515129"/>
    </source>
</evidence>
<dbReference type="OrthoDB" id="9908419at2759"/>
<dbReference type="Pfam" id="PF00041">
    <property type="entry name" value="fn3"/>
    <property type="match status" value="1"/>
</dbReference>
<name>A0A6P6JT02_CARAU</name>
<dbReference type="InterPro" id="IPR013783">
    <property type="entry name" value="Ig-like_fold"/>
</dbReference>
<dbReference type="Proteomes" id="UP000515129">
    <property type="component" value="Chromosome 27"/>
</dbReference>
<dbReference type="GeneID" id="113046258"/>
<dbReference type="PANTHER" id="PTHR47135">
    <property type="entry name" value="FIBRONECTIN TYPE III DOMAIN-CONTAINING PROTEIN 7"/>
    <property type="match status" value="1"/>
</dbReference>
<dbReference type="KEGG" id="caua:113046258"/>
<sequence length="391" mass="40983">MSVWIVATNGECTTDPVMGDVADTVPCIPQNVSAVDTCSSDSASFTWNFASGAIIYIGMAVHATGTVHTCAAMATECTFPDLQCGEEYDAYVLSTNLKCNSSESQHITLQTALFSYNSLFSSLAPCVPTNVAAALNCSSNIASITWYSALGATWYLVKAEGNQGYKTSCNNTVTHCDIPNLQCGQEYSITVMGMNGDCMGPASQPFTLVSAPCPNTGIRASLDCSTNSALISWTPGNGSLSFNATLKSFQDPQKHNCLTNGSSCSISSLPCGQHYNICVTGYGQTCSTSSKSLVTLDTAPCVPTQVDVSLSCGSDTASVSWAASSGLVSYYTVTAVDDIGHTLTCNSSSTSCDITGLECGQMYNVSVTAMSVDCTGQRSEVRRINTGMNFL</sequence>
<dbReference type="InterPro" id="IPR036116">
    <property type="entry name" value="FN3_sf"/>
</dbReference>
<reference evidence="3" key="1">
    <citation type="submission" date="2025-08" db="UniProtKB">
        <authorList>
            <consortium name="RefSeq"/>
        </authorList>
    </citation>
    <scope>IDENTIFICATION</scope>
    <source>
        <strain evidence="3">Wakin</strain>
        <tissue evidence="3">Muscle</tissue>
    </source>
</reference>
<protein>
    <submittedName>
        <fullName evidence="3">Fibronectin type III domain-containing protein 7-like</fullName>
    </submittedName>
</protein>
<gene>
    <name evidence="3" type="primary">LOC113046258</name>
</gene>
<evidence type="ECO:0000259" key="1">
    <source>
        <dbReference type="PROSITE" id="PS50853"/>
    </source>
</evidence>
<evidence type="ECO:0000313" key="3">
    <source>
        <dbReference type="RefSeq" id="XP_026062984.1"/>
    </source>
</evidence>
<feature type="domain" description="Fibronectin type-III" evidence="1">
    <location>
        <begin position="127"/>
        <end position="213"/>
    </location>
</feature>
<dbReference type="RefSeq" id="XP_026062984.1">
    <property type="nucleotide sequence ID" value="XM_026207199.1"/>
</dbReference>
<dbReference type="CDD" id="cd00063">
    <property type="entry name" value="FN3"/>
    <property type="match status" value="2"/>
</dbReference>
<keyword evidence="2" id="KW-1185">Reference proteome</keyword>
<organism evidence="2 3">
    <name type="scientific">Carassius auratus</name>
    <name type="common">Goldfish</name>
    <dbReference type="NCBI Taxonomy" id="7957"/>
    <lineage>
        <taxon>Eukaryota</taxon>
        <taxon>Metazoa</taxon>
        <taxon>Chordata</taxon>
        <taxon>Craniata</taxon>
        <taxon>Vertebrata</taxon>
        <taxon>Euteleostomi</taxon>
        <taxon>Actinopterygii</taxon>
        <taxon>Neopterygii</taxon>
        <taxon>Teleostei</taxon>
        <taxon>Ostariophysi</taxon>
        <taxon>Cypriniformes</taxon>
        <taxon>Cyprinidae</taxon>
        <taxon>Cyprininae</taxon>
        <taxon>Carassius</taxon>
    </lineage>
</organism>
<dbReference type="SUPFAM" id="SSF49265">
    <property type="entry name" value="Fibronectin type III"/>
    <property type="match status" value="3"/>
</dbReference>
<dbReference type="PROSITE" id="PS50853">
    <property type="entry name" value="FN3"/>
    <property type="match status" value="2"/>
</dbReference>
<proteinExistence type="predicted"/>
<dbReference type="InterPro" id="IPR003961">
    <property type="entry name" value="FN3_dom"/>
</dbReference>
<dbReference type="AlphaFoldDB" id="A0A6P6JT02"/>
<dbReference type="PANTHER" id="PTHR47135:SF1">
    <property type="entry name" value="FIBRONECTIN TYPE III DOMAIN-CONTAINING PROTEIN 7"/>
    <property type="match status" value="1"/>
</dbReference>
<feature type="domain" description="Fibronectin type-III" evidence="1">
    <location>
        <begin position="302"/>
        <end position="389"/>
    </location>
</feature>
<dbReference type="Gene3D" id="2.60.40.10">
    <property type="entry name" value="Immunoglobulins"/>
    <property type="match status" value="3"/>
</dbReference>
<dbReference type="SMART" id="SM00060">
    <property type="entry name" value="FN3"/>
    <property type="match status" value="4"/>
</dbReference>